<dbReference type="AlphaFoldDB" id="A0A0G0FL24"/>
<keyword evidence="1" id="KW-1133">Transmembrane helix</keyword>
<name>A0A0G0FL24_9BACT</name>
<organism evidence="2 3">
    <name type="scientific">Berkelbacteria bacterium GW2011_GWA1_36_9</name>
    <dbReference type="NCBI Taxonomy" id="1618331"/>
    <lineage>
        <taxon>Bacteria</taxon>
        <taxon>Candidatus Berkelbacteria</taxon>
    </lineage>
</organism>
<accession>A0A0G0FL24</accession>
<evidence type="ECO:0000313" key="2">
    <source>
        <dbReference type="EMBL" id="KKQ18517.1"/>
    </source>
</evidence>
<dbReference type="EMBL" id="LBSM01000004">
    <property type="protein sequence ID" value="KKQ18517.1"/>
    <property type="molecule type" value="Genomic_DNA"/>
</dbReference>
<comment type="caution">
    <text evidence="2">The sequence shown here is derived from an EMBL/GenBank/DDBJ whole genome shotgun (WGS) entry which is preliminary data.</text>
</comment>
<reference evidence="2 3" key="1">
    <citation type="journal article" date="2015" name="Nature">
        <title>rRNA introns, odd ribosomes, and small enigmatic genomes across a large radiation of phyla.</title>
        <authorList>
            <person name="Brown C.T."/>
            <person name="Hug L.A."/>
            <person name="Thomas B.C."/>
            <person name="Sharon I."/>
            <person name="Castelle C.J."/>
            <person name="Singh A."/>
            <person name="Wilkins M.J."/>
            <person name="Williams K.H."/>
            <person name="Banfield J.F."/>
        </authorList>
    </citation>
    <scope>NUCLEOTIDE SEQUENCE [LARGE SCALE GENOMIC DNA]</scope>
</reference>
<sequence length="171" mass="18926">MEICKEGRQPETGLRSPRCPMRPLLGTIRRLYLPVLVMTLLTSCIPTPEIALIPTPKPMPELPCITPPPDVLAEVQGIPEKVGVDNLIIGKNGANIRRAPSSIYDADIVGQFEQGVGLPKAFLVIGNDPNNTYDGPKSPRWYVVFQNPERTCAFYLWDKNIDPKSLTPTPH</sequence>
<evidence type="ECO:0000313" key="3">
    <source>
        <dbReference type="Proteomes" id="UP000034508"/>
    </source>
</evidence>
<gene>
    <name evidence="2" type="ORF">US31_C0004G0079</name>
</gene>
<keyword evidence="1" id="KW-0472">Membrane</keyword>
<protein>
    <submittedName>
        <fullName evidence="2">Uncharacterized protein</fullName>
    </submittedName>
</protein>
<evidence type="ECO:0000256" key="1">
    <source>
        <dbReference type="SAM" id="Phobius"/>
    </source>
</evidence>
<feature type="transmembrane region" description="Helical" evidence="1">
    <location>
        <begin position="31"/>
        <end position="53"/>
    </location>
</feature>
<dbReference type="Proteomes" id="UP000034508">
    <property type="component" value="Unassembled WGS sequence"/>
</dbReference>
<keyword evidence="1" id="KW-0812">Transmembrane</keyword>
<proteinExistence type="predicted"/>